<protein>
    <submittedName>
        <fullName evidence="5">Ribosomal large subunit pseudouridine synthase D</fullName>
    </submittedName>
</protein>
<feature type="domain" description="Pseudouridine synthase RsuA/RluA-like" evidence="4">
    <location>
        <begin position="86"/>
        <end position="248"/>
    </location>
</feature>
<evidence type="ECO:0000259" key="4">
    <source>
        <dbReference type="Pfam" id="PF00849"/>
    </source>
</evidence>
<dbReference type="InterPro" id="IPR050188">
    <property type="entry name" value="RluA_PseudoU_synthase"/>
</dbReference>
<dbReference type="InterPro" id="IPR006145">
    <property type="entry name" value="PsdUridine_synth_RsuA/RluA"/>
</dbReference>
<dbReference type="RefSeq" id="WP_248362340.1">
    <property type="nucleotide sequence ID" value="NZ_AP025591.1"/>
</dbReference>
<keyword evidence="6" id="KW-1185">Reference proteome</keyword>
<dbReference type="PROSITE" id="PS01129">
    <property type="entry name" value="PSI_RLU"/>
    <property type="match status" value="1"/>
</dbReference>
<name>A0ABN6MSA4_9BACT</name>
<proteinExistence type="inferred from homology"/>
<reference evidence="6" key="1">
    <citation type="journal article" date="2022" name="Int. J. Syst. Evol. Microbiol.">
        <title>Anaeromyxobacter oryzae sp. nov., Anaeromyxobacter diazotrophicus sp. nov. and Anaeromyxobacter paludicola sp. nov., isolated from paddy soils.</title>
        <authorList>
            <person name="Itoh H."/>
            <person name="Xu Z."/>
            <person name="Mise K."/>
            <person name="Masuda Y."/>
            <person name="Ushijima N."/>
            <person name="Hayakawa C."/>
            <person name="Shiratori Y."/>
            <person name="Senoo K."/>
        </authorList>
    </citation>
    <scope>NUCLEOTIDE SEQUENCE [LARGE SCALE GENOMIC DNA]</scope>
    <source>
        <strain evidence="6">Red232</strain>
    </source>
</reference>
<dbReference type="CDD" id="cd02869">
    <property type="entry name" value="PseudoU_synth_RluA_like"/>
    <property type="match status" value="1"/>
</dbReference>
<dbReference type="Gene3D" id="3.30.2350.10">
    <property type="entry name" value="Pseudouridine synthase"/>
    <property type="match status" value="1"/>
</dbReference>
<dbReference type="Gene3D" id="3.10.290.10">
    <property type="entry name" value="RNA-binding S4 domain"/>
    <property type="match status" value="1"/>
</dbReference>
<dbReference type="SUPFAM" id="SSF55120">
    <property type="entry name" value="Pseudouridine synthase"/>
    <property type="match status" value="1"/>
</dbReference>
<dbReference type="InterPro" id="IPR006224">
    <property type="entry name" value="PsdUridine_synth_RluA-like_CS"/>
</dbReference>
<dbReference type="EMBL" id="AP025591">
    <property type="protein sequence ID" value="BDG03848.1"/>
    <property type="molecule type" value="Genomic_DNA"/>
</dbReference>
<dbReference type="Pfam" id="PF00849">
    <property type="entry name" value="PseudoU_synth_2"/>
    <property type="match status" value="1"/>
</dbReference>
<evidence type="ECO:0000256" key="1">
    <source>
        <dbReference type="ARBA" id="ARBA00010876"/>
    </source>
</evidence>
<evidence type="ECO:0000256" key="3">
    <source>
        <dbReference type="PROSITE-ProRule" id="PRU00182"/>
    </source>
</evidence>
<dbReference type="InterPro" id="IPR036986">
    <property type="entry name" value="S4_RNA-bd_sf"/>
</dbReference>
<keyword evidence="2" id="KW-0413">Isomerase</keyword>
<evidence type="ECO:0000256" key="2">
    <source>
        <dbReference type="ARBA" id="ARBA00023235"/>
    </source>
</evidence>
<comment type="similarity">
    <text evidence="1">Belongs to the pseudouridine synthase RluA family.</text>
</comment>
<keyword evidence="3" id="KW-0694">RNA-binding</keyword>
<dbReference type="Proteomes" id="UP001162891">
    <property type="component" value="Chromosome"/>
</dbReference>
<dbReference type="PANTHER" id="PTHR21600:SF87">
    <property type="entry name" value="RNA PSEUDOURIDYLATE SYNTHASE DOMAIN-CONTAINING PROTEIN 1"/>
    <property type="match status" value="1"/>
</dbReference>
<evidence type="ECO:0000313" key="6">
    <source>
        <dbReference type="Proteomes" id="UP001162891"/>
    </source>
</evidence>
<organism evidence="5 6">
    <name type="scientific">Anaeromyxobacter oryzae</name>
    <dbReference type="NCBI Taxonomy" id="2918170"/>
    <lineage>
        <taxon>Bacteria</taxon>
        <taxon>Pseudomonadati</taxon>
        <taxon>Myxococcota</taxon>
        <taxon>Myxococcia</taxon>
        <taxon>Myxococcales</taxon>
        <taxon>Cystobacterineae</taxon>
        <taxon>Anaeromyxobacteraceae</taxon>
        <taxon>Anaeromyxobacter</taxon>
    </lineage>
</organism>
<dbReference type="PANTHER" id="PTHR21600">
    <property type="entry name" value="MITOCHONDRIAL RNA PSEUDOURIDINE SYNTHASE"/>
    <property type="match status" value="1"/>
</dbReference>
<accession>A0ABN6MSA4</accession>
<evidence type="ECO:0000313" key="5">
    <source>
        <dbReference type="EMBL" id="BDG03848.1"/>
    </source>
</evidence>
<dbReference type="InterPro" id="IPR020103">
    <property type="entry name" value="PsdUridine_synth_cat_dom_sf"/>
</dbReference>
<dbReference type="PROSITE" id="PS50889">
    <property type="entry name" value="S4"/>
    <property type="match status" value="1"/>
</dbReference>
<sequence>MKREIRLPLTAQGRLDRALADALGLGRAAVKRAFALGEVRVRGRRARASDPAAPGALVELDVEEPAGPPAPEPDAPLAVVLEAPRFVVVDKPAGIAVHPLAPGEGGTLANAVAARYPECAAASPDPREGGAVQRLDLETSGCVLFARDPEAWEALHAQLRARTVEKVYRALVAGRLAAGGVSSAPLAQRGGRVVAAPDAEAEDRLLAKGLKPRPAETFYEPERRFAAHTLLRVRITTGVMHQIRAHLALLGHPVAGDVLYGGPAAALPGLERHFLHAARLAFDAPEGGRVAAESPLPRELEAVLARLPPG</sequence>
<gene>
    <name evidence="5" type="primary">rluD_1</name>
    <name evidence="5" type="ORF">AMOR_28440</name>
</gene>